<feature type="transmembrane region" description="Helical" evidence="7">
    <location>
        <begin position="172"/>
        <end position="195"/>
    </location>
</feature>
<dbReference type="Pfam" id="PF19300">
    <property type="entry name" value="BPD_transp_1_N"/>
    <property type="match status" value="1"/>
</dbReference>
<evidence type="ECO:0000256" key="6">
    <source>
        <dbReference type="ARBA" id="ARBA00023136"/>
    </source>
</evidence>
<dbReference type="Gene3D" id="1.10.3720.10">
    <property type="entry name" value="MetI-like"/>
    <property type="match status" value="1"/>
</dbReference>
<evidence type="ECO:0000256" key="3">
    <source>
        <dbReference type="ARBA" id="ARBA00022475"/>
    </source>
</evidence>
<keyword evidence="6 7" id="KW-0472">Membrane</keyword>
<proteinExistence type="inferred from homology"/>
<dbReference type="InterPro" id="IPR000515">
    <property type="entry name" value="MetI-like"/>
</dbReference>
<reference evidence="9" key="1">
    <citation type="submission" date="2020-11" db="EMBL/GenBank/DDBJ databases">
        <title>Whole-genome analyses of Nonomuraea sp. K274.</title>
        <authorList>
            <person name="Veyisoglu A."/>
        </authorList>
    </citation>
    <scope>NUCLEOTIDE SEQUENCE</scope>
    <source>
        <strain evidence="9">K274</strain>
    </source>
</reference>
<accession>A0A931EZL7</accession>
<keyword evidence="10" id="KW-1185">Reference proteome</keyword>
<evidence type="ECO:0000256" key="2">
    <source>
        <dbReference type="ARBA" id="ARBA00022448"/>
    </source>
</evidence>
<organism evidence="9 10">
    <name type="scientific">Nonomuraea cypriaca</name>
    <dbReference type="NCBI Taxonomy" id="1187855"/>
    <lineage>
        <taxon>Bacteria</taxon>
        <taxon>Bacillati</taxon>
        <taxon>Actinomycetota</taxon>
        <taxon>Actinomycetes</taxon>
        <taxon>Streptosporangiales</taxon>
        <taxon>Streptosporangiaceae</taxon>
        <taxon>Nonomuraea</taxon>
    </lineage>
</organism>
<dbReference type="RefSeq" id="WP_195898906.1">
    <property type="nucleotide sequence ID" value="NZ_JADOGI010000107.1"/>
</dbReference>
<dbReference type="SUPFAM" id="SSF161098">
    <property type="entry name" value="MetI-like"/>
    <property type="match status" value="1"/>
</dbReference>
<keyword evidence="4 7" id="KW-0812">Transmembrane</keyword>
<protein>
    <submittedName>
        <fullName evidence="9">ABC transporter permease</fullName>
    </submittedName>
</protein>
<evidence type="ECO:0000259" key="8">
    <source>
        <dbReference type="PROSITE" id="PS50928"/>
    </source>
</evidence>
<comment type="similarity">
    <text evidence="7">Belongs to the binding-protein-dependent transport system permease family.</text>
</comment>
<feature type="transmembrane region" description="Helical" evidence="7">
    <location>
        <begin position="275"/>
        <end position="296"/>
    </location>
</feature>
<evidence type="ECO:0000313" key="10">
    <source>
        <dbReference type="Proteomes" id="UP000605361"/>
    </source>
</evidence>
<feature type="domain" description="ABC transmembrane type-1" evidence="8">
    <location>
        <begin position="98"/>
        <end position="296"/>
    </location>
</feature>
<evidence type="ECO:0000256" key="7">
    <source>
        <dbReference type="RuleBase" id="RU363032"/>
    </source>
</evidence>
<evidence type="ECO:0000313" key="9">
    <source>
        <dbReference type="EMBL" id="MBF8189979.1"/>
    </source>
</evidence>
<dbReference type="GO" id="GO:0055085">
    <property type="term" value="P:transmembrane transport"/>
    <property type="evidence" value="ECO:0007669"/>
    <property type="project" value="InterPro"/>
</dbReference>
<keyword evidence="2 7" id="KW-0813">Transport</keyword>
<evidence type="ECO:0000256" key="5">
    <source>
        <dbReference type="ARBA" id="ARBA00022989"/>
    </source>
</evidence>
<dbReference type="AlphaFoldDB" id="A0A931EZL7"/>
<evidence type="ECO:0000256" key="1">
    <source>
        <dbReference type="ARBA" id="ARBA00004651"/>
    </source>
</evidence>
<dbReference type="GO" id="GO:0005886">
    <property type="term" value="C:plasma membrane"/>
    <property type="evidence" value="ECO:0007669"/>
    <property type="project" value="UniProtKB-SubCell"/>
</dbReference>
<keyword evidence="3" id="KW-1003">Cell membrane</keyword>
<dbReference type="Proteomes" id="UP000605361">
    <property type="component" value="Unassembled WGS sequence"/>
</dbReference>
<comment type="subcellular location">
    <subcellularLocation>
        <location evidence="1 7">Cell membrane</location>
        <topology evidence="1 7">Multi-pass membrane protein</topology>
    </subcellularLocation>
</comment>
<dbReference type="InterPro" id="IPR045621">
    <property type="entry name" value="BPD_transp_1_N"/>
</dbReference>
<dbReference type="CDD" id="cd06261">
    <property type="entry name" value="TM_PBP2"/>
    <property type="match status" value="1"/>
</dbReference>
<name>A0A931EZL7_9ACTN</name>
<dbReference type="PANTHER" id="PTHR43163">
    <property type="entry name" value="DIPEPTIDE TRANSPORT SYSTEM PERMEASE PROTEIN DPPB-RELATED"/>
    <property type="match status" value="1"/>
</dbReference>
<dbReference type="InterPro" id="IPR035906">
    <property type="entry name" value="MetI-like_sf"/>
</dbReference>
<comment type="caution">
    <text evidence="9">The sequence shown here is derived from an EMBL/GenBank/DDBJ whole genome shotgun (WGS) entry which is preliminary data.</text>
</comment>
<dbReference type="Pfam" id="PF00528">
    <property type="entry name" value="BPD_transp_1"/>
    <property type="match status" value="1"/>
</dbReference>
<evidence type="ECO:0000256" key="4">
    <source>
        <dbReference type="ARBA" id="ARBA00022692"/>
    </source>
</evidence>
<dbReference type="EMBL" id="JADOGI010000107">
    <property type="protein sequence ID" value="MBF8189979.1"/>
    <property type="molecule type" value="Genomic_DNA"/>
</dbReference>
<sequence>MSMRPWIFIGKRLVSAVVTLVSVVVIVFVVFQVVGDPARRTLPLNASEEQVQEYRHSLGYDDPIAEQAGRYLSGALRLDFGVSTTAGRPATEVVMEALPRSLFLAAGAFLITAVLAVALGLVAGMNVGKRTDRILQTVGAVASSVPEFWSGLVLIILFAVQLRFFPTGGYGGLPFLVLPAVAMAIPPVGRLMYVVRESVRATLQEPFMLVARGKGLARWTLLQNHVLRAAVIPILSVGGLELTRMAIGGVVVIESVFAWPGIGRLYTQAMERYDIALVSATLVVATGIVLIMNTILDLLYTRLDPRIEVMSK</sequence>
<feature type="transmembrane region" description="Helical" evidence="7">
    <location>
        <begin position="134"/>
        <end position="160"/>
    </location>
</feature>
<dbReference type="PANTHER" id="PTHR43163:SF6">
    <property type="entry name" value="DIPEPTIDE TRANSPORT SYSTEM PERMEASE PROTEIN DPPB-RELATED"/>
    <property type="match status" value="1"/>
</dbReference>
<dbReference type="PROSITE" id="PS50928">
    <property type="entry name" value="ABC_TM1"/>
    <property type="match status" value="1"/>
</dbReference>
<feature type="transmembrane region" description="Helical" evidence="7">
    <location>
        <begin position="12"/>
        <end position="34"/>
    </location>
</feature>
<feature type="transmembrane region" description="Helical" evidence="7">
    <location>
        <begin position="102"/>
        <end position="122"/>
    </location>
</feature>
<gene>
    <name evidence="9" type="ORF">ITP53_30490</name>
</gene>
<keyword evidence="5 7" id="KW-1133">Transmembrane helix</keyword>